<name>A0A917H8C9_9BACT</name>
<evidence type="ECO:0000313" key="4">
    <source>
        <dbReference type="Proteomes" id="UP000647241"/>
    </source>
</evidence>
<proteinExistence type="predicted"/>
<protein>
    <recommendedName>
        <fullName evidence="2">Ice-binding protein C-terminal domain-containing protein</fullName>
    </recommendedName>
</protein>
<reference evidence="3" key="2">
    <citation type="submission" date="2020-09" db="EMBL/GenBank/DDBJ databases">
        <authorList>
            <person name="Sun Q."/>
            <person name="Zhou Y."/>
        </authorList>
    </citation>
    <scope>NUCLEOTIDE SEQUENCE</scope>
    <source>
        <strain evidence="3">CGMCC 1.12997</strain>
    </source>
</reference>
<organism evidence="3 4">
    <name type="scientific">Edaphobacter dinghuensis</name>
    <dbReference type="NCBI Taxonomy" id="1560005"/>
    <lineage>
        <taxon>Bacteria</taxon>
        <taxon>Pseudomonadati</taxon>
        <taxon>Acidobacteriota</taxon>
        <taxon>Terriglobia</taxon>
        <taxon>Terriglobales</taxon>
        <taxon>Acidobacteriaceae</taxon>
        <taxon>Edaphobacter</taxon>
    </lineage>
</organism>
<feature type="chain" id="PRO_5037317925" description="Ice-binding protein C-terminal domain-containing protein" evidence="1">
    <location>
        <begin position="23"/>
        <end position="222"/>
    </location>
</feature>
<reference evidence="3" key="1">
    <citation type="journal article" date="2014" name="Int. J. Syst. Evol. Microbiol.">
        <title>Complete genome sequence of Corynebacterium casei LMG S-19264T (=DSM 44701T), isolated from a smear-ripened cheese.</title>
        <authorList>
            <consortium name="US DOE Joint Genome Institute (JGI-PGF)"/>
            <person name="Walter F."/>
            <person name="Albersmeier A."/>
            <person name="Kalinowski J."/>
            <person name="Ruckert C."/>
        </authorList>
    </citation>
    <scope>NUCLEOTIDE SEQUENCE</scope>
    <source>
        <strain evidence="3">CGMCC 1.12997</strain>
    </source>
</reference>
<evidence type="ECO:0000256" key="1">
    <source>
        <dbReference type="SAM" id="SignalP"/>
    </source>
</evidence>
<sequence>MRRLLLSLLSIALLSFGVAAHAGTITPGVYYLDNAFVAGYAVTGTVDLNSIGNVTAANLTFNDPSFSNPGLPTFNQSWLSFAYNGLGQSYITSTNNSGQIALFFNTTADASGNYDLCLGYAQCGTSIGTMGNSTLQIYGFYNSAVGSNPGLAATSFSSGYLSQSAISSNASSTALTPEPASLFLLGTGIIGLAGLSRLMKPSARFGGADAPADPLAKDPTDA</sequence>
<dbReference type="AlphaFoldDB" id="A0A917H8C9"/>
<dbReference type="EMBL" id="BMGT01000002">
    <property type="protein sequence ID" value="GGG70990.1"/>
    <property type="molecule type" value="Genomic_DNA"/>
</dbReference>
<dbReference type="InterPro" id="IPR013424">
    <property type="entry name" value="Ice-binding_C"/>
</dbReference>
<dbReference type="RefSeq" id="WP_188553258.1">
    <property type="nucleotide sequence ID" value="NZ_BMGT01000002.1"/>
</dbReference>
<dbReference type="NCBIfam" id="TIGR02595">
    <property type="entry name" value="PEP_CTERM"/>
    <property type="match status" value="1"/>
</dbReference>
<evidence type="ECO:0000313" key="3">
    <source>
        <dbReference type="EMBL" id="GGG70990.1"/>
    </source>
</evidence>
<comment type="caution">
    <text evidence="3">The sequence shown here is derived from an EMBL/GenBank/DDBJ whole genome shotgun (WGS) entry which is preliminary data.</text>
</comment>
<dbReference type="Proteomes" id="UP000647241">
    <property type="component" value="Unassembled WGS sequence"/>
</dbReference>
<feature type="domain" description="Ice-binding protein C-terminal" evidence="2">
    <location>
        <begin position="176"/>
        <end position="195"/>
    </location>
</feature>
<dbReference type="Pfam" id="PF07589">
    <property type="entry name" value="PEP-CTERM"/>
    <property type="match status" value="1"/>
</dbReference>
<accession>A0A917H8C9</accession>
<gene>
    <name evidence="3" type="ORF">GCM10011585_11450</name>
</gene>
<keyword evidence="4" id="KW-1185">Reference proteome</keyword>
<evidence type="ECO:0000259" key="2">
    <source>
        <dbReference type="Pfam" id="PF07589"/>
    </source>
</evidence>
<feature type="signal peptide" evidence="1">
    <location>
        <begin position="1"/>
        <end position="22"/>
    </location>
</feature>
<keyword evidence="1" id="KW-0732">Signal</keyword>